<name>A0ABT5TFM9_9RHOB</name>
<organism evidence="1 2">
    <name type="scientific">Roseinatronobacter alkalisoli</name>
    <dbReference type="NCBI Taxonomy" id="3028235"/>
    <lineage>
        <taxon>Bacteria</taxon>
        <taxon>Pseudomonadati</taxon>
        <taxon>Pseudomonadota</taxon>
        <taxon>Alphaproteobacteria</taxon>
        <taxon>Rhodobacterales</taxon>
        <taxon>Paracoccaceae</taxon>
        <taxon>Roseinatronobacter</taxon>
    </lineage>
</organism>
<sequence length="112" mass="12585">MVLTRDFKDTIQARAQRDPAFRRGLFEEAIEAFLSNDTETGKLLLRDYVNATVGFEKLGAELDKSPKSLMRMLSTQGNPRADNLFAVVGHLRKQEGGSFMMRPEGQRSNHVG</sequence>
<dbReference type="Proteomes" id="UP001431784">
    <property type="component" value="Unassembled WGS sequence"/>
</dbReference>
<reference evidence="1" key="1">
    <citation type="submission" date="2023-02" db="EMBL/GenBank/DDBJ databases">
        <title>Description of Roseinatronobacter alkalisoli sp. nov., an alkaliphilic bacerium isolated from soda soil.</title>
        <authorList>
            <person name="Wei W."/>
        </authorList>
    </citation>
    <scope>NUCLEOTIDE SEQUENCE</scope>
    <source>
        <strain evidence="1">HJB301</strain>
    </source>
</reference>
<evidence type="ECO:0000313" key="1">
    <source>
        <dbReference type="EMBL" id="MDD7973935.1"/>
    </source>
</evidence>
<comment type="caution">
    <text evidence="1">The sequence shown here is derived from an EMBL/GenBank/DDBJ whole genome shotgun (WGS) entry which is preliminary data.</text>
</comment>
<accession>A0ABT5TFM9</accession>
<evidence type="ECO:0000313" key="2">
    <source>
        <dbReference type="Proteomes" id="UP001431784"/>
    </source>
</evidence>
<dbReference type="RefSeq" id="WP_274354586.1">
    <property type="nucleotide sequence ID" value="NZ_JAQZSM010000084.1"/>
</dbReference>
<gene>
    <name evidence="1" type="ORF">PUT78_23185</name>
</gene>
<dbReference type="EMBL" id="JAQZSM010000084">
    <property type="protein sequence ID" value="MDD7973935.1"/>
    <property type="molecule type" value="Genomic_DNA"/>
</dbReference>
<protein>
    <submittedName>
        <fullName evidence="1">Transcriptional regulator</fullName>
    </submittedName>
</protein>
<keyword evidence="2" id="KW-1185">Reference proteome</keyword>
<proteinExistence type="predicted"/>